<dbReference type="Proteomes" id="UP000244855">
    <property type="component" value="Unassembled WGS sequence"/>
</dbReference>
<gene>
    <name evidence="2" type="ORF">DM02DRAFT_631886</name>
</gene>
<organism evidence="2 3">
    <name type="scientific">Periconia macrospinosa</name>
    <dbReference type="NCBI Taxonomy" id="97972"/>
    <lineage>
        <taxon>Eukaryota</taxon>
        <taxon>Fungi</taxon>
        <taxon>Dikarya</taxon>
        <taxon>Ascomycota</taxon>
        <taxon>Pezizomycotina</taxon>
        <taxon>Dothideomycetes</taxon>
        <taxon>Pleosporomycetidae</taxon>
        <taxon>Pleosporales</taxon>
        <taxon>Massarineae</taxon>
        <taxon>Periconiaceae</taxon>
        <taxon>Periconia</taxon>
    </lineage>
</organism>
<name>A0A2V1DEV4_9PLEO</name>
<reference evidence="2 3" key="1">
    <citation type="journal article" date="2018" name="Sci. Rep.">
        <title>Comparative genomics provides insights into the lifestyle and reveals functional heterogeneity of dark septate endophytic fungi.</title>
        <authorList>
            <person name="Knapp D.G."/>
            <person name="Nemeth J.B."/>
            <person name="Barry K."/>
            <person name="Hainaut M."/>
            <person name="Henrissat B."/>
            <person name="Johnson J."/>
            <person name="Kuo A."/>
            <person name="Lim J.H.P."/>
            <person name="Lipzen A."/>
            <person name="Nolan M."/>
            <person name="Ohm R.A."/>
            <person name="Tamas L."/>
            <person name="Grigoriev I.V."/>
            <person name="Spatafora J.W."/>
            <person name="Nagy L.G."/>
            <person name="Kovacs G.M."/>
        </authorList>
    </citation>
    <scope>NUCLEOTIDE SEQUENCE [LARGE SCALE GENOMIC DNA]</scope>
    <source>
        <strain evidence="2 3">DSE2036</strain>
    </source>
</reference>
<evidence type="ECO:0000313" key="2">
    <source>
        <dbReference type="EMBL" id="PVH96555.1"/>
    </source>
</evidence>
<protein>
    <submittedName>
        <fullName evidence="2">Uncharacterized protein</fullName>
    </submittedName>
</protein>
<evidence type="ECO:0000256" key="1">
    <source>
        <dbReference type="SAM" id="MobiDB-lite"/>
    </source>
</evidence>
<dbReference type="EMBL" id="KZ805461">
    <property type="protein sequence ID" value="PVH96555.1"/>
    <property type="molecule type" value="Genomic_DNA"/>
</dbReference>
<feature type="region of interest" description="Disordered" evidence="1">
    <location>
        <begin position="32"/>
        <end position="59"/>
    </location>
</feature>
<dbReference type="AlphaFoldDB" id="A0A2V1DEV4"/>
<evidence type="ECO:0000313" key="3">
    <source>
        <dbReference type="Proteomes" id="UP000244855"/>
    </source>
</evidence>
<proteinExistence type="predicted"/>
<sequence length="159" mass="17518">MERIDAQDAGLFGTLSSVVAVRRRRRGVFHPDMRWSAQANGPPSNRDWGDKKRQEQKKKGASQTGWFIFHCRLVWIGNGKGKLLRRPPIISISCPQKNNSPGYVREVTLRSDDTPLTSTLLRARFVAGAASHGCWGDGPLVCNFPAAELWSCGASALQG</sequence>
<accession>A0A2V1DEV4</accession>
<keyword evidence="3" id="KW-1185">Reference proteome</keyword>